<dbReference type="InterPro" id="IPR006200">
    <property type="entry name" value="LexA"/>
</dbReference>
<dbReference type="GO" id="GO:0003677">
    <property type="term" value="F:DNA binding"/>
    <property type="evidence" value="ECO:0007669"/>
    <property type="project" value="UniProtKB-KW"/>
</dbReference>
<dbReference type="AlphaFoldDB" id="A0A317C6M7"/>
<keyword evidence="6 12" id="KW-0068">Autocatalytic cleavage</keyword>
<dbReference type="PRINTS" id="PR00726">
    <property type="entry name" value="LEXASERPTASE"/>
</dbReference>
<evidence type="ECO:0000256" key="8">
    <source>
        <dbReference type="ARBA" id="ARBA00023125"/>
    </source>
</evidence>
<dbReference type="GO" id="GO:0006260">
    <property type="term" value="P:DNA replication"/>
    <property type="evidence" value="ECO:0007669"/>
    <property type="project" value="UniProtKB-KW"/>
</dbReference>
<evidence type="ECO:0000256" key="11">
    <source>
        <dbReference type="ARBA" id="ARBA00023236"/>
    </source>
</evidence>
<evidence type="ECO:0000256" key="4">
    <source>
        <dbReference type="ARBA" id="ARBA00022763"/>
    </source>
</evidence>
<evidence type="ECO:0000256" key="3">
    <source>
        <dbReference type="ARBA" id="ARBA00022705"/>
    </source>
</evidence>
<dbReference type="GO" id="GO:0009432">
    <property type="term" value="P:SOS response"/>
    <property type="evidence" value="ECO:0007669"/>
    <property type="project" value="UniProtKB-KW"/>
</dbReference>
<dbReference type="GO" id="GO:0006508">
    <property type="term" value="P:proteolysis"/>
    <property type="evidence" value="ECO:0007669"/>
    <property type="project" value="InterPro"/>
</dbReference>
<evidence type="ECO:0000259" key="13">
    <source>
        <dbReference type="Pfam" id="PF00717"/>
    </source>
</evidence>
<keyword evidence="16" id="KW-1185">Reference proteome</keyword>
<feature type="domain" description="Peptidase S24/S26A/S26B/S26C" evidence="13">
    <location>
        <begin position="75"/>
        <end position="189"/>
    </location>
</feature>
<keyword evidence="11" id="KW-0742">SOS response</keyword>
<organism evidence="15 16">
    <name type="scientific">Leucothrix arctica</name>
    <dbReference type="NCBI Taxonomy" id="1481894"/>
    <lineage>
        <taxon>Bacteria</taxon>
        <taxon>Pseudomonadati</taxon>
        <taxon>Pseudomonadota</taxon>
        <taxon>Gammaproteobacteria</taxon>
        <taxon>Thiotrichales</taxon>
        <taxon>Thiotrichaceae</taxon>
        <taxon>Leucothrix</taxon>
    </lineage>
</organism>
<dbReference type="InterPro" id="IPR006197">
    <property type="entry name" value="Peptidase_S24_LexA"/>
</dbReference>
<keyword evidence="3" id="KW-0235">DNA replication</keyword>
<keyword evidence="4" id="KW-0227">DNA damage</keyword>
<dbReference type="InterPro" id="IPR015927">
    <property type="entry name" value="Peptidase_S24_S26A/B/C"/>
</dbReference>
<reference evidence="15 16" key="1">
    <citation type="submission" date="2018-05" db="EMBL/GenBank/DDBJ databases">
        <title>Leucothrix arctica sp. nov., isolated from Arctic seawater.</title>
        <authorList>
            <person name="Choi A."/>
            <person name="Baek K."/>
        </authorList>
    </citation>
    <scope>NUCLEOTIDE SEQUENCE [LARGE SCALE GENOMIC DNA]</scope>
    <source>
        <strain evidence="15 16">IMCC9719</strain>
    </source>
</reference>
<dbReference type="GO" id="GO:0045892">
    <property type="term" value="P:negative regulation of DNA-templated transcription"/>
    <property type="evidence" value="ECO:0007669"/>
    <property type="project" value="InterPro"/>
</dbReference>
<dbReference type="InterPro" id="IPR036286">
    <property type="entry name" value="LexA/Signal_pep-like_sf"/>
</dbReference>
<dbReference type="OrthoDB" id="9802364at2"/>
<feature type="domain" description="LexA repressor DNA-binding" evidence="14">
    <location>
        <begin position="2"/>
        <end position="56"/>
    </location>
</feature>
<dbReference type="Pfam" id="PF01726">
    <property type="entry name" value="LexA_DNA_bind"/>
    <property type="match status" value="1"/>
</dbReference>
<dbReference type="GO" id="GO:0004252">
    <property type="term" value="F:serine-type endopeptidase activity"/>
    <property type="evidence" value="ECO:0007669"/>
    <property type="project" value="InterPro"/>
</dbReference>
<dbReference type="SUPFAM" id="SSF51306">
    <property type="entry name" value="LexA/Signal peptidase"/>
    <property type="match status" value="1"/>
</dbReference>
<evidence type="ECO:0000256" key="5">
    <source>
        <dbReference type="ARBA" id="ARBA00022801"/>
    </source>
</evidence>
<dbReference type="EMBL" id="QGKL01000040">
    <property type="protein sequence ID" value="PWQ94286.1"/>
    <property type="molecule type" value="Genomic_DNA"/>
</dbReference>
<keyword evidence="8" id="KW-0238">DNA-binding</keyword>
<evidence type="ECO:0000256" key="7">
    <source>
        <dbReference type="ARBA" id="ARBA00023015"/>
    </source>
</evidence>
<keyword evidence="7" id="KW-0805">Transcription regulation</keyword>
<dbReference type="RefSeq" id="WP_109824634.1">
    <property type="nucleotide sequence ID" value="NZ_QGKL01000040.1"/>
</dbReference>
<sequence>MLTNKQNLVLNVIREFIRDNQRQPTLEEIGQELGIGRSTIHKHVQALIRTGNLLQSSGKFAYEYAGDDEELGSLPYLGQIAAGKPIEAIVDQKQINLAKFFCGAGRYVLRISGDSMIEAGIFDKDYVVIRKQETARPGSIVVALVEQREATLKYYNPMPTGVVELEPANKALTTMYYPADQVVIQGVLIGVFRDYQAAA</sequence>
<evidence type="ECO:0000256" key="6">
    <source>
        <dbReference type="ARBA" id="ARBA00022813"/>
    </source>
</evidence>
<dbReference type="SUPFAM" id="SSF46785">
    <property type="entry name" value="Winged helix' DNA-binding domain"/>
    <property type="match status" value="1"/>
</dbReference>
<dbReference type="Gene3D" id="2.10.109.10">
    <property type="entry name" value="Umud Fragment, subunit A"/>
    <property type="match status" value="1"/>
</dbReference>
<dbReference type="InterPro" id="IPR036388">
    <property type="entry name" value="WH-like_DNA-bd_sf"/>
</dbReference>
<dbReference type="PANTHER" id="PTHR33516:SF2">
    <property type="entry name" value="LEXA REPRESSOR-RELATED"/>
    <property type="match status" value="1"/>
</dbReference>
<dbReference type="PANTHER" id="PTHR33516">
    <property type="entry name" value="LEXA REPRESSOR"/>
    <property type="match status" value="1"/>
</dbReference>
<proteinExistence type="inferred from homology"/>
<keyword evidence="5 12" id="KW-0378">Hydrolase</keyword>
<dbReference type="Proteomes" id="UP000245506">
    <property type="component" value="Unassembled WGS sequence"/>
</dbReference>
<keyword evidence="9" id="KW-0804">Transcription</keyword>
<gene>
    <name evidence="15" type="primary">lexA</name>
    <name evidence="15" type="ORF">DKT75_16125</name>
</gene>
<keyword evidence="10" id="KW-0234">DNA repair</keyword>
<evidence type="ECO:0000313" key="15">
    <source>
        <dbReference type="EMBL" id="PWQ94286.1"/>
    </source>
</evidence>
<dbReference type="InterPro" id="IPR006199">
    <property type="entry name" value="LexA_DNA-bd_dom"/>
</dbReference>
<evidence type="ECO:0000259" key="14">
    <source>
        <dbReference type="Pfam" id="PF01726"/>
    </source>
</evidence>
<evidence type="ECO:0000313" key="16">
    <source>
        <dbReference type="Proteomes" id="UP000245506"/>
    </source>
</evidence>
<dbReference type="Gene3D" id="1.10.10.10">
    <property type="entry name" value="Winged helix-like DNA-binding domain superfamily/Winged helix DNA-binding domain"/>
    <property type="match status" value="1"/>
</dbReference>
<evidence type="ECO:0000256" key="12">
    <source>
        <dbReference type="RuleBase" id="RU003991"/>
    </source>
</evidence>
<dbReference type="NCBIfam" id="TIGR00498">
    <property type="entry name" value="lexA"/>
    <property type="match status" value="1"/>
</dbReference>
<dbReference type="InterPro" id="IPR036390">
    <property type="entry name" value="WH_DNA-bd_sf"/>
</dbReference>
<comment type="caution">
    <text evidence="15">The sequence shown here is derived from an EMBL/GenBank/DDBJ whole genome shotgun (WGS) entry which is preliminary data.</text>
</comment>
<evidence type="ECO:0000256" key="10">
    <source>
        <dbReference type="ARBA" id="ARBA00023204"/>
    </source>
</evidence>
<evidence type="ECO:0000256" key="1">
    <source>
        <dbReference type="ARBA" id="ARBA00007484"/>
    </source>
</evidence>
<dbReference type="CDD" id="cd06529">
    <property type="entry name" value="S24_LexA-like"/>
    <property type="match status" value="1"/>
</dbReference>
<evidence type="ECO:0000256" key="9">
    <source>
        <dbReference type="ARBA" id="ARBA00023163"/>
    </source>
</evidence>
<accession>A0A317C6M7</accession>
<dbReference type="Pfam" id="PF00717">
    <property type="entry name" value="Peptidase_S24"/>
    <property type="match status" value="1"/>
</dbReference>
<name>A0A317C6M7_9GAMM</name>
<protein>
    <submittedName>
        <fullName evidence="15">Repressor LexA</fullName>
    </submittedName>
</protein>
<evidence type="ECO:0000256" key="2">
    <source>
        <dbReference type="ARBA" id="ARBA00022491"/>
    </source>
</evidence>
<keyword evidence="2" id="KW-0678">Repressor</keyword>
<comment type="similarity">
    <text evidence="1 12">Belongs to the peptidase S24 family.</text>
</comment>
<dbReference type="InterPro" id="IPR050077">
    <property type="entry name" value="LexA_repressor"/>
</dbReference>
<dbReference type="GO" id="GO:0006281">
    <property type="term" value="P:DNA repair"/>
    <property type="evidence" value="ECO:0007669"/>
    <property type="project" value="UniProtKB-KW"/>
</dbReference>
<dbReference type="InterPro" id="IPR039418">
    <property type="entry name" value="LexA-like"/>
</dbReference>